<evidence type="ECO:0000256" key="1">
    <source>
        <dbReference type="SAM" id="Phobius"/>
    </source>
</evidence>
<dbReference type="Gene3D" id="3.30.565.10">
    <property type="entry name" value="Histidine kinase-like ATPase, C-terminal domain"/>
    <property type="match status" value="1"/>
</dbReference>
<keyword evidence="1" id="KW-1133">Transmembrane helix</keyword>
<dbReference type="PANTHER" id="PTHR34220:SF7">
    <property type="entry name" value="SENSOR HISTIDINE KINASE YPDA"/>
    <property type="match status" value="1"/>
</dbReference>
<protein>
    <submittedName>
        <fullName evidence="3">Sensor histidine kinase YehU</fullName>
        <ecNumber evidence="3">2.7.13.3</ecNumber>
    </submittedName>
</protein>
<feature type="transmembrane region" description="Helical" evidence="1">
    <location>
        <begin position="54"/>
        <end position="73"/>
    </location>
</feature>
<dbReference type="InterPro" id="IPR050640">
    <property type="entry name" value="Bact_2-comp_sensor_kinase"/>
</dbReference>
<evidence type="ECO:0000313" key="4">
    <source>
        <dbReference type="Proteomes" id="UP000095228"/>
    </source>
</evidence>
<accession>A0A1D8ASA9</accession>
<evidence type="ECO:0000259" key="2">
    <source>
        <dbReference type="Pfam" id="PF06580"/>
    </source>
</evidence>
<evidence type="ECO:0000313" key="3">
    <source>
        <dbReference type="EMBL" id="AOS43784.1"/>
    </source>
</evidence>
<feature type="domain" description="Signal transduction histidine kinase internal region" evidence="2">
    <location>
        <begin position="181"/>
        <end position="261"/>
    </location>
</feature>
<feature type="transmembrane region" description="Helical" evidence="1">
    <location>
        <begin position="85"/>
        <end position="111"/>
    </location>
</feature>
<keyword evidence="3" id="KW-0808">Transferase</keyword>
<dbReference type="GO" id="GO:0016020">
    <property type="term" value="C:membrane"/>
    <property type="evidence" value="ECO:0007669"/>
    <property type="project" value="InterPro"/>
</dbReference>
<organism evidence="3 4">
    <name type="scientific">Lacunisphaera limnophila</name>
    <dbReference type="NCBI Taxonomy" id="1838286"/>
    <lineage>
        <taxon>Bacteria</taxon>
        <taxon>Pseudomonadati</taxon>
        <taxon>Verrucomicrobiota</taxon>
        <taxon>Opitutia</taxon>
        <taxon>Opitutales</taxon>
        <taxon>Opitutaceae</taxon>
        <taxon>Lacunisphaera</taxon>
    </lineage>
</organism>
<dbReference type="InterPro" id="IPR010559">
    <property type="entry name" value="Sig_transdc_His_kin_internal"/>
</dbReference>
<dbReference type="AlphaFoldDB" id="A0A1D8ASA9"/>
<keyword evidence="1" id="KW-0472">Membrane</keyword>
<dbReference type="EC" id="2.7.13.3" evidence="3"/>
<dbReference type="KEGG" id="obg:Verru16b_00842"/>
<dbReference type="SUPFAM" id="SSF55874">
    <property type="entry name" value="ATPase domain of HSP90 chaperone/DNA topoisomerase II/histidine kinase"/>
    <property type="match status" value="1"/>
</dbReference>
<proteinExistence type="predicted"/>
<dbReference type="InterPro" id="IPR036890">
    <property type="entry name" value="HATPase_C_sf"/>
</dbReference>
<dbReference type="STRING" id="1838286.Verru16b_00842"/>
<dbReference type="GO" id="GO:0000155">
    <property type="term" value="F:phosphorelay sensor kinase activity"/>
    <property type="evidence" value="ECO:0007669"/>
    <property type="project" value="InterPro"/>
</dbReference>
<reference evidence="3 4" key="1">
    <citation type="submission" date="2016-06" db="EMBL/GenBank/DDBJ databases">
        <title>Three novel species with peptidoglycan cell walls form the new genus Lacunisphaera gen. nov. in the family Opitutaceae of the verrucomicrobial subdivision 4.</title>
        <authorList>
            <person name="Rast P."/>
            <person name="Gloeckner I."/>
            <person name="Jogler M."/>
            <person name="Boedeker C."/>
            <person name="Jeske O."/>
            <person name="Wiegand S."/>
            <person name="Reinhardt R."/>
            <person name="Schumann P."/>
            <person name="Rohde M."/>
            <person name="Spring S."/>
            <person name="Gloeckner F.O."/>
            <person name="Jogler C."/>
        </authorList>
    </citation>
    <scope>NUCLEOTIDE SEQUENCE [LARGE SCALE GENOMIC DNA]</scope>
    <source>
        <strain evidence="3 4">IG16b</strain>
    </source>
</reference>
<gene>
    <name evidence="3" type="primary">yehU_1</name>
    <name evidence="3" type="ORF">Verru16b_00842</name>
</gene>
<keyword evidence="3" id="KW-0418">Kinase</keyword>
<dbReference type="RefSeq" id="WP_069961109.1">
    <property type="nucleotide sequence ID" value="NZ_CP016094.1"/>
</dbReference>
<feature type="transmembrane region" description="Helical" evidence="1">
    <location>
        <begin position="135"/>
        <end position="153"/>
    </location>
</feature>
<keyword evidence="4" id="KW-1185">Reference proteome</keyword>
<name>A0A1D8ASA9_9BACT</name>
<dbReference type="Pfam" id="PF06580">
    <property type="entry name" value="His_kinase"/>
    <property type="match status" value="1"/>
</dbReference>
<keyword evidence="1" id="KW-0812">Transmembrane</keyword>
<feature type="transmembrane region" description="Helical" evidence="1">
    <location>
        <begin position="14"/>
        <end position="34"/>
    </location>
</feature>
<sequence>MSARGWFGTWLRDWRIWGGLWLAGLLVLAGLLLWDARSWLAGAPDASFRATRLHQWPLSLLWWVLLPAVLWLQHRLTRLDRHWPWAIALHTLMAGLITGLFILLAAIRLLVANHLPWSFLPVILHDLRGVGRWDYTPLIIYFMGVTVLYAVGYHRQWRAGQLLTGELRVANARLETRLVRASLDALKMQLHPHFLFNTLNSITSLIRNDRTREAEDVVAGLGELLRRALEHRQEALDTLEHELEFLRRYFEIESIRFQDRLQVEYDIAPECLSALVPCLMLQPLAENAMKHGISRDPTARLLRISARRDQGRLELTVDNDGPPLPRDELVAATGIGVQNTRTRLHMLYGDEARFELRDQPPRGVRARLILPFTLPPAP</sequence>
<dbReference type="OrthoDB" id="181312at2"/>
<dbReference type="Proteomes" id="UP000095228">
    <property type="component" value="Chromosome"/>
</dbReference>
<dbReference type="EMBL" id="CP016094">
    <property type="protein sequence ID" value="AOS43784.1"/>
    <property type="molecule type" value="Genomic_DNA"/>
</dbReference>
<dbReference type="PANTHER" id="PTHR34220">
    <property type="entry name" value="SENSOR HISTIDINE KINASE YPDA"/>
    <property type="match status" value="1"/>
</dbReference>